<feature type="domain" description="DNA polymerase III beta sliding clamp central" evidence="12">
    <location>
        <begin position="129"/>
        <end position="242"/>
    </location>
</feature>
<dbReference type="InterPro" id="IPR022635">
    <property type="entry name" value="DNA_polIII_beta_C"/>
</dbReference>
<evidence type="ECO:0000256" key="2">
    <source>
        <dbReference type="ARBA" id="ARBA00010752"/>
    </source>
</evidence>
<organism evidence="14 15">
    <name type="scientific">Methylomagnum ishizawai</name>
    <dbReference type="NCBI Taxonomy" id="1760988"/>
    <lineage>
        <taxon>Bacteria</taxon>
        <taxon>Pseudomonadati</taxon>
        <taxon>Pseudomonadota</taxon>
        <taxon>Gammaproteobacteria</taxon>
        <taxon>Methylococcales</taxon>
        <taxon>Methylococcaceae</taxon>
        <taxon>Methylomagnum</taxon>
    </lineage>
</organism>
<evidence type="ECO:0000256" key="3">
    <source>
        <dbReference type="ARBA" id="ARBA00021035"/>
    </source>
</evidence>
<evidence type="ECO:0000256" key="6">
    <source>
        <dbReference type="ARBA" id="ARBA00022695"/>
    </source>
</evidence>
<gene>
    <name evidence="14" type="ORF">SAMN02949497_0995</name>
</gene>
<feature type="domain" description="DNA polymerase III beta sliding clamp C-terminal" evidence="13">
    <location>
        <begin position="245"/>
        <end position="365"/>
    </location>
</feature>
<sequence>MKFTIARETLLTPLQQVIGVIEKRQTLPILSNVLLKLSDGQLELTGTDLEVQLITRTTVESGDNGAITVPARKLLDICRLLPDKSAINVDCKDERFAIRCGSSKFNLATLPADNYPEFDTGTTELEIAVPAATLRRALEKTTFAMAQQDVRYYLNGLLLDVDGRTLRTVASDGHRLAVFEEVLEIEGQGRQIIIPRKGVLELARLLGEGAETVTVQIAPNTVRVNLGAVSFAAKLIEGRFPDFQRVMPRDLARIMLIDKDVFKGALTRVSVLSNEKYKSISMEVDEDAVMSLKAQNPEHEEAEERVPIQLEGSGLSVGFNAAYLLDAINNVGSAQVRLSFTEAANSCLIEDCEDSHFKFIVMPMRL</sequence>
<keyword evidence="5 10" id="KW-0808">Transferase</keyword>
<protein>
    <recommendedName>
        <fullName evidence="3 10">Beta sliding clamp</fullName>
    </recommendedName>
</protein>
<dbReference type="PIRSF" id="PIRSF000804">
    <property type="entry name" value="DNA_pol_III_b"/>
    <property type="match status" value="1"/>
</dbReference>
<dbReference type="PANTHER" id="PTHR30478:SF0">
    <property type="entry name" value="BETA SLIDING CLAMP"/>
    <property type="match status" value="1"/>
</dbReference>
<dbReference type="Gene3D" id="3.10.150.10">
    <property type="entry name" value="DNA Polymerase III, subunit A, domain 2"/>
    <property type="match status" value="1"/>
</dbReference>
<dbReference type="Proteomes" id="UP000192923">
    <property type="component" value="Unassembled WGS sequence"/>
</dbReference>
<dbReference type="InterPro" id="IPR001001">
    <property type="entry name" value="DNA_polIII_beta"/>
</dbReference>
<dbReference type="SUPFAM" id="SSF55979">
    <property type="entry name" value="DNA clamp"/>
    <property type="match status" value="3"/>
</dbReference>
<dbReference type="InterPro" id="IPR046938">
    <property type="entry name" value="DNA_clamp_sf"/>
</dbReference>
<proteinExistence type="inferred from homology"/>
<dbReference type="InterPro" id="IPR022637">
    <property type="entry name" value="DNA_polIII_beta_cen"/>
</dbReference>
<evidence type="ECO:0000256" key="10">
    <source>
        <dbReference type="PIRNR" id="PIRNR000804"/>
    </source>
</evidence>
<dbReference type="Pfam" id="PF02768">
    <property type="entry name" value="DNA_pol3_beta_3"/>
    <property type="match status" value="1"/>
</dbReference>
<evidence type="ECO:0000256" key="1">
    <source>
        <dbReference type="ARBA" id="ARBA00004496"/>
    </source>
</evidence>
<evidence type="ECO:0000256" key="5">
    <source>
        <dbReference type="ARBA" id="ARBA00022679"/>
    </source>
</evidence>
<comment type="function">
    <text evidence="10">Confers DNA tethering and processivity to DNA polymerases and other proteins. Acts as a clamp, forming a ring around DNA (a reaction catalyzed by the clamp-loading complex) which diffuses in an ATP-independent manner freely and bidirectionally along dsDNA. Initially characterized for its ability to contact the catalytic subunit of DNA polymerase III (Pol III), a complex, multichain enzyme responsible for most of the replicative synthesis in bacteria; Pol III exhibits 3'-5' exonuclease proofreading activity. The beta chain is required for initiation of replication as well as for processivity of DNA replication.</text>
</comment>
<keyword evidence="6 10" id="KW-0548">Nucleotidyltransferase</keyword>
<dbReference type="CDD" id="cd00140">
    <property type="entry name" value="beta_clamp"/>
    <property type="match status" value="1"/>
</dbReference>
<dbReference type="AlphaFoldDB" id="A0A1Y6CSY4"/>
<reference evidence="14 15" key="1">
    <citation type="submission" date="2016-12" db="EMBL/GenBank/DDBJ databases">
        <authorList>
            <person name="Song W.-J."/>
            <person name="Kurnit D.M."/>
        </authorList>
    </citation>
    <scope>NUCLEOTIDE SEQUENCE [LARGE SCALE GENOMIC DNA]</scope>
    <source>
        <strain evidence="14 15">175</strain>
    </source>
</reference>
<dbReference type="GO" id="GO:0003677">
    <property type="term" value="F:DNA binding"/>
    <property type="evidence" value="ECO:0007669"/>
    <property type="project" value="UniProtKB-UniRule"/>
</dbReference>
<dbReference type="FunFam" id="3.10.150.10:FF:000001">
    <property type="entry name" value="Beta sliding clamp"/>
    <property type="match status" value="1"/>
</dbReference>
<dbReference type="Pfam" id="PF02767">
    <property type="entry name" value="DNA_pol3_beta_2"/>
    <property type="match status" value="1"/>
</dbReference>
<evidence type="ECO:0000256" key="9">
    <source>
        <dbReference type="ARBA" id="ARBA00023125"/>
    </source>
</evidence>
<dbReference type="Pfam" id="PF00712">
    <property type="entry name" value="DNA_pol3_beta"/>
    <property type="match status" value="1"/>
</dbReference>
<dbReference type="OrthoDB" id="8421503at2"/>
<comment type="subunit">
    <text evidence="10">Forms a ring-shaped head-to-tail homodimer around DNA.</text>
</comment>
<dbReference type="InterPro" id="IPR022634">
    <property type="entry name" value="DNA_polIII_beta_N"/>
</dbReference>
<dbReference type="GO" id="GO:0042802">
    <property type="term" value="F:identical protein binding"/>
    <property type="evidence" value="ECO:0007669"/>
    <property type="project" value="UniProtKB-ARBA"/>
</dbReference>
<keyword evidence="8 10" id="KW-0239">DNA-directed DNA polymerase</keyword>
<evidence type="ECO:0000259" key="11">
    <source>
        <dbReference type="Pfam" id="PF00712"/>
    </source>
</evidence>
<evidence type="ECO:0000259" key="13">
    <source>
        <dbReference type="Pfam" id="PF02768"/>
    </source>
</evidence>
<dbReference type="GO" id="GO:0005737">
    <property type="term" value="C:cytoplasm"/>
    <property type="evidence" value="ECO:0007669"/>
    <property type="project" value="UniProtKB-SubCell"/>
</dbReference>
<evidence type="ECO:0000313" key="15">
    <source>
        <dbReference type="Proteomes" id="UP000192923"/>
    </source>
</evidence>
<dbReference type="NCBIfam" id="TIGR00663">
    <property type="entry name" value="dnan"/>
    <property type="match status" value="1"/>
</dbReference>
<feature type="domain" description="DNA polymerase III beta sliding clamp N-terminal" evidence="11">
    <location>
        <begin position="1"/>
        <end position="118"/>
    </location>
</feature>
<dbReference type="GO" id="GO:0006271">
    <property type="term" value="P:DNA strand elongation involved in DNA replication"/>
    <property type="evidence" value="ECO:0007669"/>
    <property type="project" value="TreeGrafter"/>
</dbReference>
<name>A0A1Y6CSY4_9GAMM</name>
<keyword evidence="4 10" id="KW-0963">Cytoplasm</keyword>
<evidence type="ECO:0000256" key="4">
    <source>
        <dbReference type="ARBA" id="ARBA00022490"/>
    </source>
</evidence>
<keyword evidence="9" id="KW-0238">DNA-binding</keyword>
<keyword evidence="15" id="KW-1185">Reference proteome</keyword>
<dbReference type="EMBL" id="FXAM01000001">
    <property type="protein sequence ID" value="SMF93708.1"/>
    <property type="molecule type" value="Genomic_DNA"/>
</dbReference>
<dbReference type="GO" id="GO:0003887">
    <property type="term" value="F:DNA-directed DNA polymerase activity"/>
    <property type="evidence" value="ECO:0007669"/>
    <property type="project" value="UniProtKB-UniRule"/>
</dbReference>
<accession>A0A1Y6CSY4</accession>
<dbReference type="RefSeq" id="WP_085210497.1">
    <property type="nucleotide sequence ID" value="NZ_FXAM01000001.1"/>
</dbReference>
<dbReference type="SMART" id="SM00480">
    <property type="entry name" value="POL3Bc"/>
    <property type="match status" value="1"/>
</dbReference>
<evidence type="ECO:0000256" key="7">
    <source>
        <dbReference type="ARBA" id="ARBA00022705"/>
    </source>
</evidence>
<keyword evidence="7 10" id="KW-0235">DNA replication</keyword>
<dbReference type="PANTHER" id="PTHR30478">
    <property type="entry name" value="DNA POLYMERASE III SUBUNIT BETA"/>
    <property type="match status" value="1"/>
</dbReference>
<dbReference type="GO" id="GO:0009360">
    <property type="term" value="C:DNA polymerase III complex"/>
    <property type="evidence" value="ECO:0007669"/>
    <property type="project" value="InterPro"/>
</dbReference>
<evidence type="ECO:0000256" key="8">
    <source>
        <dbReference type="ARBA" id="ARBA00022932"/>
    </source>
</evidence>
<comment type="similarity">
    <text evidence="2 10">Belongs to the beta sliding clamp family.</text>
</comment>
<dbReference type="GO" id="GO:0008408">
    <property type="term" value="F:3'-5' exonuclease activity"/>
    <property type="evidence" value="ECO:0007669"/>
    <property type="project" value="InterPro"/>
</dbReference>
<dbReference type="STRING" id="1760988.SAMN02949497_0995"/>
<dbReference type="Gene3D" id="3.70.10.10">
    <property type="match status" value="1"/>
</dbReference>
<evidence type="ECO:0000313" key="14">
    <source>
        <dbReference type="EMBL" id="SMF93708.1"/>
    </source>
</evidence>
<evidence type="ECO:0000259" key="12">
    <source>
        <dbReference type="Pfam" id="PF02767"/>
    </source>
</evidence>
<comment type="subcellular location">
    <subcellularLocation>
        <location evidence="1 10">Cytoplasm</location>
    </subcellularLocation>
</comment>